<reference evidence="2 3" key="1">
    <citation type="submission" date="2024-04" db="EMBL/GenBank/DDBJ databases">
        <title>Phyllosticta paracitricarpa is synonymous to the EU quarantine fungus P. citricarpa based on phylogenomic analyses.</title>
        <authorList>
            <consortium name="Lawrence Berkeley National Laboratory"/>
            <person name="Van ingen-buijs V.A."/>
            <person name="Van westerhoven A.C."/>
            <person name="Haridas S."/>
            <person name="Skiadas P."/>
            <person name="Martin F."/>
            <person name="Groenewald J.Z."/>
            <person name="Crous P.W."/>
            <person name="Seidl M.F."/>
        </authorList>
    </citation>
    <scope>NUCLEOTIDE SEQUENCE [LARGE SCALE GENOMIC DNA]</scope>
    <source>
        <strain evidence="2 3">CPC 17464</strain>
    </source>
</reference>
<sequence length="156" mass="17295">MTMDGSPPSRCLDRLPSNTFWLNLSTQSLGPRPHANSLSPFAHADARSTPFVSLVDQQNVPPEARKTFPERFAEKMPILDAARPAPHSSLSSTRKMYRPGPRRPHDYRPAPSAYISRLSISLAANSMMRTTRKDLRTPATSPAPRSCCTRAPAARR</sequence>
<dbReference type="Proteomes" id="UP001360953">
    <property type="component" value="Unassembled WGS sequence"/>
</dbReference>
<comment type="caution">
    <text evidence="2">The sequence shown here is derived from an EMBL/GenBank/DDBJ whole genome shotgun (WGS) entry which is preliminary data.</text>
</comment>
<dbReference type="RefSeq" id="XP_066657313.1">
    <property type="nucleotide sequence ID" value="XM_066795243.1"/>
</dbReference>
<accession>A0ABR1LXX4</accession>
<organism evidence="2 3">
    <name type="scientific">Phyllosticta citribraziliensis</name>
    <dbReference type="NCBI Taxonomy" id="989973"/>
    <lineage>
        <taxon>Eukaryota</taxon>
        <taxon>Fungi</taxon>
        <taxon>Dikarya</taxon>
        <taxon>Ascomycota</taxon>
        <taxon>Pezizomycotina</taxon>
        <taxon>Dothideomycetes</taxon>
        <taxon>Dothideomycetes incertae sedis</taxon>
        <taxon>Botryosphaeriales</taxon>
        <taxon>Phyllostictaceae</taxon>
        <taxon>Phyllosticta</taxon>
    </lineage>
</organism>
<evidence type="ECO:0000313" key="2">
    <source>
        <dbReference type="EMBL" id="KAK7540042.1"/>
    </source>
</evidence>
<gene>
    <name evidence="2" type="ORF">J3D65DRAFT_307924</name>
</gene>
<dbReference type="EMBL" id="JBBPEH010000004">
    <property type="protein sequence ID" value="KAK7540042.1"/>
    <property type="molecule type" value="Genomic_DNA"/>
</dbReference>
<keyword evidence="3" id="KW-1185">Reference proteome</keyword>
<feature type="region of interest" description="Disordered" evidence="1">
    <location>
        <begin position="132"/>
        <end position="156"/>
    </location>
</feature>
<evidence type="ECO:0000313" key="3">
    <source>
        <dbReference type="Proteomes" id="UP001360953"/>
    </source>
</evidence>
<feature type="region of interest" description="Disordered" evidence="1">
    <location>
        <begin position="76"/>
        <end position="111"/>
    </location>
</feature>
<proteinExistence type="predicted"/>
<evidence type="ECO:0000256" key="1">
    <source>
        <dbReference type="SAM" id="MobiDB-lite"/>
    </source>
</evidence>
<protein>
    <submittedName>
        <fullName evidence="2">Uncharacterized protein</fullName>
    </submittedName>
</protein>
<name>A0ABR1LXX4_9PEZI</name>
<dbReference type="GeneID" id="92028149"/>